<dbReference type="Pfam" id="PF09376">
    <property type="entry name" value="NurA"/>
    <property type="match status" value="1"/>
</dbReference>
<evidence type="ECO:0000313" key="2">
    <source>
        <dbReference type="EMBL" id="KKG71935.1"/>
    </source>
</evidence>
<dbReference type="SMART" id="SM00933">
    <property type="entry name" value="NurA"/>
    <property type="match status" value="1"/>
</dbReference>
<feature type="domain" description="NurA" evidence="1">
    <location>
        <begin position="72"/>
        <end position="409"/>
    </location>
</feature>
<gene>
    <name evidence="2" type="ORF">DU43_15230</name>
</gene>
<sequence>MTLEPVHMHKISELVKRIDSIYDPEEQETIADIYELLKELKVGEKIVLRAVDRLYRGIIRTELMAQCEDPYPLTYACDSGSTNPMTYDNGIFVDFCHCALASTPTDLKLHRYRTIVCSTYSSSLKMSMPTTSGWESFDEGWGRAKMIKIEPDELERRIPDLVHNLCMYLAESEHILLMLDKVDPSGFFIMDGPLYPKQLMYWMVISNKEVNIKQNRYAQIILQNYINIMDYFLEKKIPIVGFVKNPIDVQIMNALRKQKVSFDLPWVLDSQFFKNFLSISKIKHSSTFSSRELNSRNISSSPWIKSTNGYVSYTNWFLQPNQFYEKFLEKTSPFAVENSFDHKFLPEDYAICFFMVYEPAKKVVFKIEAPYGLIKDEKIRQDIQKKIFFDISINGFPLTLSKADTIAKIRRVEKVEIDTQFVNMNPDLNYNDFRWDSRYDI</sequence>
<dbReference type="InterPro" id="IPR018977">
    <property type="entry name" value="NurA_domain"/>
</dbReference>
<organism evidence="2">
    <name type="scientific">Methanosarcina mazei</name>
    <name type="common">Methanosarcina frisia</name>
    <dbReference type="NCBI Taxonomy" id="2209"/>
    <lineage>
        <taxon>Archaea</taxon>
        <taxon>Methanobacteriati</taxon>
        <taxon>Methanobacteriota</taxon>
        <taxon>Stenosarchaea group</taxon>
        <taxon>Methanomicrobia</taxon>
        <taxon>Methanosarcinales</taxon>
        <taxon>Methanosarcinaceae</taxon>
        <taxon>Methanosarcina</taxon>
    </lineage>
</organism>
<protein>
    <submittedName>
        <fullName evidence="2">Nuclease</fullName>
    </submittedName>
</protein>
<reference evidence="2" key="1">
    <citation type="journal article" date="2015" name="ISME J.">
        <title>Genomic and phenotypic differentiation among Methanosarcina mazei populations from Columbia River sediment.</title>
        <authorList>
            <person name="Youngblut N.D."/>
            <person name="Wirth J.S."/>
            <person name="Henriksen J.R."/>
            <person name="Smith M."/>
            <person name="Simon H."/>
            <person name="Metcalf W.W."/>
            <person name="Whitaker R.J."/>
        </authorList>
    </citation>
    <scope>NUCLEOTIDE SEQUENCE [LARGE SCALE GENOMIC DNA]</scope>
    <source>
        <strain evidence="2">3.H.A.1A.1</strain>
    </source>
</reference>
<accession>A0A0F8JSZ9</accession>
<dbReference type="AlphaFoldDB" id="A0A0F8JSZ9"/>
<proteinExistence type="predicted"/>
<evidence type="ECO:0000259" key="1">
    <source>
        <dbReference type="SMART" id="SM00933"/>
    </source>
</evidence>
<name>A0A0F8JSZ9_METMZ</name>
<dbReference type="EMBL" id="JJPM01000225">
    <property type="protein sequence ID" value="KKG71935.1"/>
    <property type="molecule type" value="Genomic_DNA"/>
</dbReference>
<comment type="caution">
    <text evidence="2">The sequence shown here is derived from an EMBL/GenBank/DDBJ whole genome shotgun (WGS) entry which is preliminary data.</text>
</comment>
<dbReference type="PATRIC" id="fig|2209.69.peg.3382"/>